<feature type="signal peptide" evidence="9">
    <location>
        <begin position="1"/>
        <end position="21"/>
    </location>
</feature>
<keyword evidence="6" id="KW-0326">Glycosidase</keyword>
<evidence type="ECO:0000256" key="8">
    <source>
        <dbReference type="SAM" id="MobiDB-lite"/>
    </source>
</evidence>
<dbReference type="PANTHER" id="PTHR31737:SF2">
    <property type="entry name" value="PROTEIN TOS1"/>
    <property type="match status" value="1"/>
</dbReference>
<dbReference type="Pfam" id="PF10287">
    <property type="entry name" value="YJL171C_Tos1_C"/>
    <property type="match status" value="1"/>
</dbReference>
<accession>A0A9P8PPG2</accession>
<evidence type="ECO:0000259" key="11">
    <source>
        <dbReference type="Pfam" id="PF10290"/>
    </source>
</evidence>
<feature type="compositionally biased region" description="Low complexity" evidence="8">
    <location>
        <begin position="181"/>
        <end position="227"/>
    </location>
</feature>
<keyword evidence="7" id="KW-0961">Cell wall biogenesis/degradation</keyword>
<dbReference type="InterPro" id="IPR018807">
    <property type="entry name" value="YJL171C/Tos1_N"/>
</dbReference>
<evidence type="ECO:0000256" key="7">
    <source>
        <dbReference type="ARBA" id="ARBA00023316"/>
    </source>
</evidence>
<feature type="region of interest" description="Disordered" evidence="8">
    <location>
        <begin position="179"/>
        <end position="227"/>
    </location>
</feature>
<keyword evidence="4 9" id="KW-0732">Signal</keyword>
<dbReference type="EC" id="3.2.1.39" evidence="3"/>
<dbReference type="Proteomes" id="UP000769528">
    <property type="component" value="Unassembled WGS sequence"/>
</dbReference>
<comment type="catalytic activity">
    <reaction evidence="1">
        <text>Hydrolysis of (1-&gt;3)-beta-D-glucosidic linkages in (1-&gt;3)-beta-D-glucans.</text>
        <dbReference type="EC" id="3.2.1.39"/>
    </reaction>
</comment>
<feature type="domain" description="Cell wall protein YJL171C/Tos1 N-terminal" evidence="11">
    <location>
        <begin position="37"/>
        <end position="98"/>
    </location>
</feature>
<name>A0A9P8PPG2_9ASCO</name>
<comment type="similarity">
    <text evidence="2">Belongs to the PGA52 family.</text>
</comment>
<dbReference type="OrthoDB" id="118256at2759"/>
<evidence type="ECO:0000256" key="2">
    <source>
        <dbReference type="ARBA" id="ARBA00006055"/>
    </source>
</evidence>
<dbReference type="GO" id="GO:0009277">
    <property type="term" value="C:fungal-type cell wall"/>
    <property type="evidence" value="ECO:0007669"/>
    <property type="project" value="TreeGrafter"/>
</dbReference>
<protein>
    <recommendedName>
        <fullName evidence="3">glucan endo-1,3-beta-D-glucosidase</fullName>
        <ecNumber evidence="3">3.2.1.39</ecNumber>
    </recommendedName>
</protein>
<gene>
    <name evidence="12" type="ORF">WICMUC_002584</name>
</gene>
<feature type="domain" description="Cell wall protein YJL171C/Tos1 C-terminal" evidence="10">
    <location>
        <begin position="231"/>
        <end position="464"/>
    </location>
</feature>
<dbReference type="PANTHER" id="PTHR31737">
    <property type="entry name" value="PROTEIN TOS1"/>
    <property type="match status" value="1"/>
</dbReference>
<dbReference type="AlphaFoldDB" id="A0A9P8PPG2"/>
<evidence type="ECO:0000256" key="3">
    <source>
        <dbReference type="ARBA" id="ARBA00012780"/>
    </source>
</evidence>
<dbReference type="GO" id="GO:0042973">
    <property type="term" value="F:glucan endo-1,3-beta-D-glucosidase activity"/>
    <property type="evidence" value="ECO:0007669"/>
    <property type="project" value="UniProtKB-EC"/>
</dbReference>
<proteinExistence type="inferred from homology"/>
<evidence type="ECO:0000256" key="6">
    <source>
        <dbReference type="ARBA" id="ARBA00023295"/>
    </source>
</evidence>
<sequence length="475" mass="49898">MKFSSTILLSIFTALTSKVAADCTYVSGNYYCDEVSAVVYNNVGYSGSYSDVTNMDESSCECTQESVSFEGTNSPLDEELSVHFRGPLKLLQFGVYYPSSSSSVSKRDESNDSLVEEDCSTTKHVHHVHKRDPATQVVEITETVYVNANGQLITNSASTTSTTSQSVQTASLVNAAQVIESSSTKDTSSTTTLTTSSSTSTSTSTSSSTTKSSSSTESSASATSTSTSSSAWNRVSYYTPGSTTNVTFLNTLGGSAGSGTWSSCFGNSLSYLAANGVDSTSAATALDEVTIGSDTEYVIFSGSSCSDSSVGDCGYYRTNIPAYHGFGGSEKIFVFEFEMPHETASSSASNPDMPAIWLLNAKIPRTLQYGSSSCSCWSTGCGELDLFEILSESSEKLISHIHDGQGDNGSTYGGGGSQDYFVRPTSSSLKAAVIFNSDKSIHIVQLDDSTSFSSGLDSTTVSSWLSKTGGSATLS</sequence>
<feature type="chain" id="PRO_5040367769" description="glucan endo-1,3-beta-D-glucosidase" evidence="9">
    <location>
        <begin position="22"/>
        <end position="475"/>
    </location>
</feature>
<reference evidence="12" key="1">
    <citation type="journal article" date="2021" name="Open Biol.">
        <title>Shared evolutionary footprints suggest mitochondrial oxidative damage underlies multiple complex I losses in fungi.</title>
        <authorList>
            <person name="Schikora-Tamarit M.A."/>
            <person name="Marcet-Houben M."/>
            <person name="Nosek J."/>
            <person name="Gabaldon T."/>
        </authorList>
    </citation>
    <scope>NUCLEOTIDE SEQUENCE</scope>
    <source>
        <strain evidence="12">CBS6341</strain>
    </source>
</reference>
<reference evidence="12" key="2">
    <citation type="submission" date="2021-01" db="EMBL/GenBank/DDBJ databases">
        <authorList>
            <person name="Schikora-Tamarit M.A."/>
        </authorList>
    </citation>
    <scope>NUCLEOTIDE SEQUENCE</scope>
    <source>
        <strain evidence="12">CBS6341</strain>
    </source>
</reference>
<keyword evidence="13" id="KW-1185">Reference proteome</keyword>
<organism evidence="12 13">
    <name type="scientific">Wickerhamomyces mucosus</name>
    <dbReference type="NCBI Taxonomy" id="1378264"/>
    <lineage>
        <taxon>Eukaryota</taxon>
        <taxon>Fungi</taxon>
        <taxon>Dikarya</taxon>
        <taxon>Ascomycota</taxon>
        <taxon>Saccharomycotina</taxon>
        <taxon>Saccharomycetes</taxon>
        <taxon>Phaffomycetales</taxon>
        <taxon>Wickerhamomycetaceae</taxon>
        <taxon>Wickerhamomyces</taxon>
    </lineage>
</organism>
<evidence type="ECO:0000259" key="10">
    <source>
        <dbReference type="Pfam" id="PF10287"/>
    </source>
</evidence>
<evidence type="ECO:0000256" key="4">
    <source>
        <dbReference type="ARBA" id="ARBA00022729"/>
    </source>
</evidence>
<evidence type="ECO:0000256" key="9">
    <source>
        <dbReference type="SAM" id="SignalP"/>
    </source>
</evidence>
<dbReference type="EMBL" id="JAEUBF010000734">
    <property type="protein sequence ID" value="KAH3675667.1"/>
    <property type="molecule type" value="Genomic_DNA"/>
</dbReference>
<evidence type="ECO:0000256" key="5">
    <source>
        <dbReference type="ARBA" id="ARBA00022801"/>
    </source>
</evidence>
<dbReference type="Pfam" id="PF10290">
    <property type="entry name" value="YJL171C_Tos1_N"/>
    <property type="match status" value="1"/>
</dbReference>
<evidence type="ECO:0000313" key="13">
    <source>
        <dbReference type="Proteomes" id="UP000769528"/>
    </source>
</evidence>
<keyword evidence="5" id="KW-0378">Hydrolase</keyword>
<evidence type="ECO:0000313" key="12">
    <source>
        <dbReference type="EMBL" id="KAH3675667.1"/>
    </source>
</evidence>
<evidence type="ECO:0000256" key="1">
    <source>
        <dbReference type="ARBA" id="ARBA00000382"/>
    </source>
</evidence>
<dbReference type="InterPro" id="IPR018805">
    <property type="entry name" value="YJL171C/Tos1_C"/>
</dbReference>
<comment type="caution">
    <text evidence="12">The sequence shown here is derived from an EMBL/GenBank/DDBJ whole genome shotgun (WGS) entry which is preliminary data.</text>
</comment>
<dbReference type="GO" id="GO:0071555">
    <property type="term" value="P:cell wall organization"/>
    <property type="evidence" value="ECO:0007669"/>
    <property type="project" value="UniProtKB-KW"/>
</dbReference>